<evidence type="ECO:0000256" key="5">
    <source>
        <dbReference type="ARBA" id="ARBA00023204"/>
    </source>
</evidence>
<keyword evidence="3 7" id="KW-0227">DNA damage</keyword>
<accession>A0ABM1TRH4</accession>
<reference evidence="11" key="1">
    <citation type="submission" date="2025-08" db="UniProtKB">
        <authorList>
            <consortium name="RefSeq"/>
        </authorList>
    </citation>
    <scope>IDENTIFICATION</scope>
    <source>
        <tissue evidence="11">Muscle</tissue>
    </source>
</reference>
<comment type="function">
    <text evidence="7">Component of the SMC5-SMC6 complex, that promotes sister chromatid alignment after DNA damage and facilitates double-stranded DNA breaks (DSBs) repair via homologous recombination between sister chromatids.</text>
</comment>
<dbReference type="GeneID" id="106474461"/>
<organism evidence="10 11">
    <name type="scientific">Limulus polyphemus</name>
    <name type="common">Atlantic horseshoe crab</name>
    <dbReference type="NCBI Taxonomy" id="6850"/>
    <lineage>
        <taxon>Eukaryota</taxon>
        <taxon>Metazoa</taxon>
        <taxon>Ecdysozoa</taxon>
        <taxon>Arthropoda</taxon>
        <taxon>Chelicerata</taxon>
        <taxon>Merostomata</taxon>
        <taxon>Xiphosura</taxon>
        <taxon>Limulidae</taxon>
        <taxon>Limulus</taxon>
    </lineage>
</organism>
<dbReference type="Pfam" id="PF08743">
    <property type="entry name" value="Nse4_C"/>
    <property type="match status" value="1"/>
</dbReference>
<keyword evidence="10" id="KW-1185">Reference proteome</keyword>
<name>A0ABM1TRH4_LIMPO</name>
<keyword evidence="6 7" id="KW-0539">Nucleus</keyword>
<sequence length="230" mass="26631">NQEILELEPDHLGNCLLHADTLFEKVKRTREAALDAKFVSLCAVLSKQKAEALNTNLISFQPTEFADKLETFLGRLAETDNDIMHDRQNEYNLIIPKHKWVMFGKTIITVFHKAPAFHLMFGCFESGPVKYKKRIHNVPRDDKDAASTNLVMPQNVTDMGNSYQETTTQEVERLFALLQRLYNRNDRQPVCYFQFVVNPQSFTQTVENIFHVSFLIKVRNMSVFCEIVNI</sequence>
<dbReference type="InterPro" id="IPR027786">
    <property type="entry name" value="Nse4/EID"/>
</dbReference>
<dbReference type="PANTHER" id="PTHR16140:SF0">
    <property type="entry name" value="NON-STRUCTURAL MAINTENANCE OF CHROMOSOMES ELEMENT 4"/>
    <property type="match status" value="1"/>
</dbReference>
<feature type="domain" description="Non-structural maintenance of chromosome element 4 C-terminal" evidence="8">
    <location>
        <begin position="189"/>
        <end position="223"/>
    </location>
</feature>
<evidence type="ECO:0000313" key="10">
    <source>
        <dbReference type="Proteomes" id="UP000694941"/>
    </source>
</evidence>
<feature type="non-terminal residue" evidence="11">
    <location>
        <position position="1"/>
    </location>
</feature>
<dbReference type="Proteomes" id="UP000694941">
    <property type="component" value="Unplaced"/>
</dbReference>
<evidence type="ECO:0000256" key="1">
    <source>
        <dbReference type="ARBA" id="ARBA00004123"/>
    </source>
</evidence>
<dbReference type="InterPro" id="IPR029225">
    <property type="entry name" value="Nse4_Nse3-bd"/>
</dbReference>
<dbReference type="RefSeq" id="XP_022258480.1">
    <property type="nucleotide sequence ID" value="XM_022402772.1"/>
</dbReference>
<dbReference type="Pfam" id="PF15412">
    <property type="entry name" value="Nse4-Nse3_bdg"/>
    <property type="match status" value="1"/>
</dbReference>
<keyword evidence="5 7" id="KW-0234">DNA repair</keyword>
<evidence type="ECO:0000259" key="9">
    <source>
        <dbReference type="Pfam" id="PF15412"/>
    </source>
</evidence>
<evidence type="ECO:0000313" key="11">
    <source>
        <dbReference type="RefSeq" id="XP_022258480.1"/>
    </source>
</evidence>
<evidence type="ECO:0000256" key="4">
    <source>
        <dbReference type="ARBA" id="ARBA00023172"/>
    </source>
</evidence>
<comment type="similarity">
    <text evidence="2 7">Belongs to the NSE4 family.</text>
</comment>
<evidence type="ECO:0000256" key="6">
    <source>
        <dbReference type="ARBA" id="ARBA00023242"/>
    </source>
</evidence>
<comment type="subunit">
    <text evidence="7">Component of the SMC5-SMC6 complex.</text>
</comment>
<keyword evidence="4 7" id="KW-0233">DNA recombination</keyword>
<evidence type="ECO:0000259" key="8">
    <source>
        <dbReference type="Pfam" id="PF08743"/>
    </source>
</evidence>
<evidence type="ECO:0000256" key="3">
    <source>
        <dbReference type="ARBA" id="ARBA00022763"/>
    </source>
</evidence>
<feature type="domain" description="Nse4/EID protein Nse3/MAGE-binding" evidence="9">
    <location>
        <begin position="35"/>
        <end position="82"/>
    </location>
</feature>
<comment type="subcellular location">
    <subcellularLocation>
        <location evidence="1 7">Nucleus</location>
    </subcellularLocation>
</comment>
<evidence type="ECO:0000256" key="7">
    <source>
        <dbReference type="RuleBase" id="RU365071"/>
    </source>
</evidence>
<dbReference type="PANTHER" id="PTHR16140">
    <property type="entry name" value="NON-STRUCTURAL MAINTENANCE OF CHROMOSOMES ELEMENT 4"/>
    <property type="match status" value="1"/>
</dbReference>
<evidence type="ECO:0000256" key="2">
    <source>
        <dbReference type="ARBA" id="ARBA00008997"/>
    </source>
</evidence>
<protein>
    <recommendedName>
        <fullName evidence="7">Non-structural maintenance of chromosomes element 4</fullName>
    </recommendedName>
</protein>
<gene>
    <name evidence="11" type="primary">LOC106474461</name>
</gene>
<dbReference type="InterPro" id="IPR014854">
    <property type="entry name" value="Nse4_C"/>
</dbReference>
<proteinExistence type="inferred from homology"/>